<name>A0ACC6QTC0_9ACTN</name>
<keyword evidence="2" id="KW-1185">Reference proteome</keyword>
<organism evidence="1 2">
    <name type="scientific">Streptomyces pratisoli</name>
    <dbReference type="NCBI Taxonomy" id="3139917"/>
    <lineage>
        <taxon>Bacteria</taxon>
        <taxon>Bacillati</taxon>
        <taxon>Actinomycetota</taxon>
        <taxon>Actinomycetes</taxon>
        <taxon>Kitasatosporales</taxon>
        <taxon>Streptomycetaceae</taxon>
        <taxon>Streptomyces</taxon>
    </lineage>
</organism>
<evidence type="ECO:0000313" key="1">
    <source>
        <dbReference type="EMBL" id="MEJ8661750.1"/>
    </source>
</evidence>
<gene>
    <name evidence="1" type="ORF">WKI58_35485</name>
</gene>
<reference evidence="1" key="1">
    <citation type="submission" date="2024-03" db="EMBL/GenBank/DDBJ databases">
        <title>Novel Streptomyces species of biotechnological and ecological value are a feature of Machair soil.</title>
        <authorList>
            <person name="Prole J.R."/>
            <person name="Goodfellow M."/>
            <person name="Allenby N."/>
            <person name="Ward A.C."/>
        </authorList>
    </citation>
    <scope>NUCLEOTIDE SEQUENCE</scope>
    <source>
        <strain evidence="1">MS1.AVA.4</strain>
    </source>
</reference>
<sequence length="82" mass="8685">MYQPKYGSKRYHHPLVGELTLGFEAFTPMGDLDQTLGLYTVEPGSPSENALRLLASWTADSTYTQPGEGLGGAPGRGAAGRA</sequence>
<protein>
    <submittedName>
        <fullName evidence="1">Uncharacterized protein</fullName>
    </submittedName>
</protein>
<evidence type="ECO:0000313" key="2">
    <source>
        <dbReference type="Proteomes" id="UP001375539"/>
    </source>
</evidence>
<accession>A0ACC6QTC0</accession>
<proteinExistence type="predicted"/>
<comment type="caution">
    <text evidence="1">The sequence shown here is derived from an EMBL/GenBank/DDBJ whole genome shotgun (WGS) entry which is preliminary data.</text>
</comment>
<dbReference type="Proteomes" id="UP001375539">
    <property type="component" value="Unassembled WGS sequence"/>
</dbReference>
<dbReference type="EMBL" id="JBBKAI010000002">
    <property type="protein sequence ID" value="MEJ8661750.1"/>
    <property type="molecule type" value="Genomic_DNA"/>
</dbReference>